<accession>A0A9P7B570</accession>
<proteinExistence type="predicted"/>
<reference evidence="1 2" key="1">
    <citation type="submission" date="2020-11" db="EMBL/GenBank/DDBJ databases">
        <title>Kefir isolates.</title>
        <authorList>
            <person name="Marcisauskas S."/>
            <person name="Kim Y."/>
            <person name="Blasche S."/>
        </authorList>
    </citation>
    <scope>NUCLEOTIDE SEQUENCE [LARGE SCALE GENOMIC DNA]</scope>
    <source>
        <strain evidence="1 2">KR</strain>
    </source>
</reference>
<evidence type="ECO:0000313" key="2">
    <source>
        <dbReference type="Proteomes" id="UP000777482"/>
    </source>
</evidence>
<protein>
    <submittedName>
        <fullName evidence="1">Uncharacterized protein</fullName>
    </submittedName>
</protein>
<gene>
    <name evidence="1" type="ORF">C6P46_004618</name>
</gene>
<dbReference type="AlphaFoldDB" id="A0A9P7B570"/>
<name>A0A9P7B570_RHOMI</name>
<sequence>MTTKRLKAHSNLPPNSINLALFDVSDALPVKTTYANLNTAQLNKRLQQGFDLAFAKGKALVSFATLPPHSIGREEFRLDPMPDKPGEIVYAFGSFVHDGHLPDTISASTRVHFVQPALQVGASGYSKKGITADTRPTKTFATSKEIKRLFNGLPEHLRTLIPIISGGLLFIPEQAIKDEPYLKRFSFTFERHLISIGHFHLHSGKGDLIPFDSTRIYHSLTSKRARLANIAITDVARFHLGSLLRLSLKHGVDFPAAYDIGHRIIWIRPDPLVNVALYVDPPATESEPAVGWTIRVTQSLEDRLGAVFQILPEGTVGNLTFGVRPGGIALGVPLSPSQRLEVALTPEDLGNEGTSAVMAILNAAIAS</sequence>
<keyword evidence="2" id="KW-1185">Reference proteome</keyword>
<organism evidence="1 2">
    <name type="scientific">Rhodotorula mucilaginosa</name>
    <name type="common">Yeast</name>
    <name type="synonym">Rhodotorula rubra</name>
    <dbReference type="NCBI Taxonomy" id="5537"/>
    <lineage>
        <taxon>Eukaryota</taxon>
        <taxon>Fungi</taxon>
        <taxon>Dikarya</taxon>
        <taxon>Basidiomycota</taxon>
        <taxon>Pucciniomycotina</taxon>
        <taxon>Microbotryomycetes</taxon>
        <taxon>Sporidiobolales</taxon>
        <taxon>Sporidiobolaceae</taxon>
        <taxon>Rhodotorula</taxon>
    </lineage>
</organism>
<dbReference type="EMBL" id="PUHQ01000044">
    <property type="protein sequence ID" value="KAG0660436.1"/>
    <property type="molecule type" value="Genomic_DNA"/>
</dbReference>
<evidence type="ECO:0000313" key="1">
    <source>
        <dbReference type="EMBL" id="KAG0660436.1"/>
    </source>
</evidence>
<dbReference type="Proteomes" id="UP000777482">
    <property type="component" value="Unassembled WGS sequence"/>
</dbReference>
<comment type="caution">
    <text evidence="1">The sequence shown here is derived from an EMBL/GenBank/DDBJ whole genome shotgun (WGS) entry which is preliminary data.</text>
</comment>